<evidence type="ECO:0000256" key="1">
    <source>
        <dbReference type="ARBA" id="ARBA00004162"/>
    </source>
</evidence>
<organism evidence="12 13">
    <name type="scientific">Mycobacterium malmoense</name>
    <dbReference type="NCBI Taxonomy" id="1780"/>
    <lineage>
        <taxon>Bacteria</taxon>
        <taxon>Bacillati</taxon>
        <taxon>Actinomycetota</taxon>
        <taxon>Actinomycetes</taxon>
        <taxon>Mycobacteriales</taxon>
        <taxon>Mycobacteriaceae</taxon>
        <taxon>Mycobacterium</taxon>
    </lineage>
</organism>
<keyword evidence="6" id="KW-0378">Hydrolase</keyword>
<dbReference type="Proteomes" id="UP000243140">
    <property type="component" value="Unassembled WGS sequence"/>
</dbReference>
<dbReference type="PANTHER" id="PTHR40765:SF2">
    <property type="entry name" value="ESX-2 SECRETION SYSTEM ATPASE ECCB2"/>
    <property type="match status" value="1"/>
</dbReference>
<evidence type="ECO:0000256" key="9">
    <source>
        <dbReference type="ARBA" id="ARBA00023136"/>
    </source>
</evidence>
<comment type="subcellular location">
    <subcellularLocation>
        <location evidence="1">Cell membrane</location>
        <topology evidence="1">Single-pass membrane protein</topology>
    </subcellularLocation>
</comment>
<keyword evidence="8 11" id="KW-1133">Transmembrane helix</keyword>
<evidence type="ECO:0000256" key="7">
    <source>
        <dbReference type="ARBA" id="ARBA00022840"/>
    </source>
</evidence>
<comment type="similarity">
    <text evidence="2">Belongs to the EccB family.</text>
</comment>
<gene>
    <name evidence="12" type="ORF">BST29_11625</name>
</gene>
<feature type="compositionally biased region" description="Basic and acidic residues" evidence="10">
    <location>
        <begin position="1"/>
        <end position="14"/>
    </location>
</feature>
<feature type="transmembrane region" description="Helical" evidence="11">
    <location>
        <begin position="74"/>
        <end position="95"/>
    </location>
</feature>
<evidence type="ECO:0000256" key="5">
    <source>
        <dbReference type="ARBA" id="ARBA00022741"/>
    </source>
</evidence>
<dbReference type="Pfam" id="PF05108">
    <property type="entry name" value="T7SS_ESX1_EccB"/>
    <property type="match status" value="1"/>
</dbReference>
<evidence type="ECO:0000256" key="10">
    <source>
        <dbReference type="SAM" id="MobiDB-lite"/>
    </source>
</evidence>
<keyword evidence="3" id="KW-1003">Cell membrane</keyword>
<name>A0ABX3SRI9_MYCMA</name>
<protein>
    <submittedName>
        <fullName evidence="12">Type VII secretion protein EccB</fullName>
    </submittedName>
</protein>
<dbReference type="InterPro" id="IPR044857">
    <property type="entry name" value="T7SS_EccB_R1"/>
</dbReference>
<evidence type="ECO:0000256" key="4">
    <source>
        <dbReference type="ARBA" id="ARBA00022692"/>
    </source>
</evidence>
<evidence type="ECO:0000313" key="13">
    <source>
        <dbReference type="Proteomes" id="UP000243140"/>
    </source>
</evidence>
<accession>A0ABX3SRI9</accession>
<dbReference type="NCBIfam" id="TIGR03919">
    <property type="entry name" value="T7SS_EccB"/>
    <property type="match status" value="1"/>
</dbReference>
<dbReference type="PANTHER" id="PTHR40765">
    <property type="entry name" value="ESX-2 SECRETION SYSTEM ATPASE ECCB2"/>
    <property type="match status" value="1"/>
</dbReference>
<reference evidence="12 13" key="1">
    <citation type="submission" date="2017-02" db="EMBL/GenBank/DDBJ databases">
        <title>The new phylogeny of genus Mycobacterium.</title>
        <authorList>
            <person name="Tortoli E."/>
            <person name="Trovato A."/>
            <person name="Cirillo D.M."/>
        </authorList>
    </citation>
    <scope>NUCLEOTIDE SEQUENCE [LARGE SCALE GENOMIC DNA]</scope>
    <source>
        <strain evidence="12 13">IP1130001</strain>
    </source>
</reference>
<evidence type="ECO:0000256" key="8">
    <source>
        <dbReference type="ARBA" id="ARBA00022989"/>
    </source>
</evidence>
<dbReference type="InterPro" id="IPR007795">
    <property type="entry name" value="T7SS_EccB"/>
</dbReference>
<proteinExistence type="inferred from homology"/>
<dbReference type="Gene3D" id="3.30.2390.20">
    <property type="entry name" value="Type VII secretion system EccB, repeat 1 domain"/>
    <property type="match status" value="1"/>
</dbReference>
<keyword evidence="7" id="KW-0067">ATP-binding</keyword>
<feature type="region of interest" description="Disordered" evidence="10">
    <location>
        <begin position="1"/>
        <end position="26"/>
    </location>
</feature>
<dbReference type="EMBL" id="MVHV01000010">
    <property type="protein sequence ID" value="ORA82355.1"/>
    <property type="molecule type" value="Genomic_DNA"/>
</dbReference>
<dbReference type="InterPro" id="IPR042485">
    <property type="entry name" value="T7SS_EccB_R3"/>
</dbReference>
<evidence type="ECO:0000256" key="3">
    <source>
        <dbReference type="ARBA" id="ARBA00022475"/>
    </source>
</evidence>
<evidence type="ECO:0000313" key="12">
    <source>
        <dbReference type="EMBL" id="ORA82355.1"/>
    </source>
</evidence>
<evidence type="ECO:0000256" key="2">
    <source>
        <dbReference type="ARBA" id="ARBA00008149"/>
    </source>
</evidence>
<keyword evidence="4 11" id="KW-0812">Transmembrane</keyword>
<sequence>MTSNEPDRERDGARRSFASRTPVDDNPDKVEYRRGFVTRHQVSGWRFVMRRIASGIALHDTRMLVDPLRTQSRAVLMGVLLLITGLAGCFVFSLIRPSGSAGNNPVLADRSTAALYVRLGDDLHPVLNLTSARLIVGRPVNPTTVKSSELDRFPRGNLIGIPGAPERMVQNTSHDANWTVCDAVSGTSHAAHSTGVTVIAGTPDGRGARAAALGSGQAVLVDNGTGTWLLWDGKRSQINLSDHAVTNALGLGLGAADGPTPRPIAQGLFNAIPESPPLDAPAIPDAGAPANFGAPGPIGAVVASYALKELDQGSSGAVRYYAVLPDGLQPISPVLAAILRNANSYGLDQPPRLGADGVAKLPVSRMLDTARYPDRQITLVDAAKAPVTCAYWNKPAGAATSSLSLLAGSALPVPDSIRTVDLIGGGSAGNGSTATRVALPPGTGYFTQTVGGGPAAPATGSLFWVSDTGVRYGIDNESDSGGRGKTVEALGLSTPPVGIPWSVLSLFAPGPTLSRADALLAHDGLAPDAKPGRPVSAEGAPR</sequence>
<dbReference type="Gene3D" id="2.40.50.910">
    <property type="entry name" value="Type VII secretion system EccB, repeat 3 domain"/>
    <property type="match status" value="1"/>
</dbReference>
<keyword evidence="5" id="KW-0547">Nucleotide-binding</keyword>
<keyword evidence="9 11" id="KW-0472">Membrane</keyword>
<comment type="caution">
    <text evidence="12">The sequence shown here is derived from an EMBL/GenBank/DDBJ whole genome shotgun (WGS) entry which is preliminary data.</text>
</comment>
<keyword evidence="13" id="KW-1185">Reference proteome</keyword>
<evidence type="ECO:0000256" key="6">
    <source>
        <dbReference type="ARBA" id="ARBA00022801"/>
    </source>
</evidence>
<dbReference type="RefSeq" id="WP_071512193.1">
    <property type="nucleotide sequence ID" value="NZ_CP080999.1"/>
</dbReference>
<evidence type="ECO:0000256" key="11">
    <source>
        <dbReference type="SAM" id="Phobius"/>
    </source>
</evidence>